<dbReference type="RefSeq" id="WP_156626514.1">
    <property type="nucleotide sequence ID" value="NZ_CACRTO010000020.1"/>
</dbReference>
<keyword evidence="1" id="KW-1133">Transmembrane helix</keyword>
<feature type="transmembrane region" description="Helical" evidence="1">
    <location>
        <begin position="42"/>
        <end position="62"/>
    </location>
</feature>
<reference evidence="2" key="1">
    <citation type="submission" date="2019-11" db="EMBL/GenBank/DDBJ databases">
        <authorList>
            <person name="Feng L."/>
        </authorList>
    </citation>
    <scope>NUCLEOTIDE SEQUENCE</scope>
    <source>
        <strain evidence="2">CTertiumLFYP3</strain>
    </source>
</reference>
<gene>
    <name evidence="2" type="ORF">CTLFYP3_02059</name>
</gene>
<keyword evidence="1" id="KW-0812">Transmembrane</keyword>
<evidence type="ECO:0000256" key="1">
    <source>
        <dbReference type="SAM" id="Phobius"/>
    </source>
</evidence>
<sequence length="78" mass="8932">MKKVLKGILGMMVFYIFNMFIMQIIGQFIFVGDPVTLSYHLFTYTGLMTLCAVIIVCTYIIIEKLNEVKAEVNKSKNT</sequence>
<evidence type="ECO:0000313" key="2">
    <source>
        <dbReference type="EMBL" id="VYU32340.1"/>
    </source>
</evidence>
<protein>
    <submittedName>
        <fullName evidence="2">Uncharacterized protein</fullName>
    </submittedName>
</protein>
<dbReference type="EMBL" id="CACRTO010000020">
    <property type="protein sequence ID" value="VYU32340.1"/>
    <property type="molecule type" value="Genomic_DNA"/>
</dbReference>
<name>A0A6N3DTT8_9CLOT</name>
<keyword evidence="1" id="KW-0472">Membrane</keyword>
<dbReference type="AlphaFoldDB" id="A0A6N3DTT8"/>
<organism evidence="2">
    <name type="scientific">Clostridium tertium</name>
    <dbReference type="NCBI Taxonomy" id="1559"/>
    <lineage>
        <taxon>Bacteria</taxon>
        <taxon>Bacillati</taxon>
        <taxon>Bacillota</taxon>
        <taxon>Clostridia</taxon>
        <taxon>Eubacteriales</taxon>
        <taxon>Clostridiaceae</taxon>
        <taxon>Clostridium</taxon>
    </lineage>
</organism>
<accession>A0A6N3DTT8</accession>
<proteinExistence type="predicted"/>
<feature type="transmembrane region" description="Helical" evidence="1">
    <location>
        <begin position="12"/>
        <end position="30"/>
    </location>
</feature>